<dbReference type="PANTHER" id="PTHR21212">
    <property type="entry name" value="BERNARDINELLI-SEIP CONGENITAL LIPODYSTROPHY 2 HOMOLOG BSCL2 PROTEIN"/>
    <property type="match status" value="1"/>
</dbReference>
<feature type="compositionally biased region" description="Acidic residues" evidence="7">
    <location>
        <begin position="400"/>
        <end position="411"/>
    </location>
</feature>
<dbReference type="EMBL" id="MCGR01000059">
    <property type="protein sequence ID" value="ORY68064.1"/>
    <property type="molecule type" value="Genomic_DNA"/>
</dbReference>
<dbReference type="CDD" id="cd23995">
    <property type="entry name" value="Seipin_BSCL2_like"/>
    <property type="match status" value="1"/>
</dbReference>
<keyword evidence="5" id="KW-0443">Lipid metabolism</keyword>
<feature type="compositionally biased region" description="Acidic residues" evidence="7">
    <location>
        <begin position="358"/>
        <end position="393"/>
    </location>
</feature>
<evidence type="ECO:0000256" key="6">
    <source>
        <dbReference type="ARBA" id="ARBA00023136"/>
    </source>
</evidence>
<evidence type="ECO:0000256" key="2">
    <source>
        <dbReference type="ARBA" id="ARBA00022692"/>
    </source>
</evidence>
<feature type="compositionally biased region" description="Low complexity" evidence="7">
    <location>
        <begin position="433"/>
        <end position="464"/>
    </location>
</feature>
<reference evidence="9 10" key="1">
    <citation type="submission" date="2016-07" db="EMBL/GenBank/DDBJ databases">
        <title>Pervasive Adenine N6-methylation of Active Genes in Fungi.</title>
        <authorList>
            <consortium name="DOE Joint Genome Institute"/>
            <person name="Mondo S.J."/>
            <person name="Dannebaum R.O."/>
            <person name="Kuo R.C."/>
            <person name="Labutti K."/>
            <person name="Haridas S."/>
            <person name="Kuo A."/>
            <person name="Salamov A."/>
            <person name="Ahrendt S.R."/>
            <person name="Lipzen A."/>
            <person name="Sullivan W."/>
            <person name="Andreopoulos W.B."/>
            <person name="Clum A."/>
            <person name="Lindquist E."/>
            <person name="Daum C."/>
            <person name="Ramamoorthy G.K."/>
            <person name="Gryganskyi A."/>
            <person name="Culley D."/>
            <person name="Magnuson J.K."/>
            <person name="James T.Y."/>
            <person name="O'Malley M.A."/>
            <person name="Stajich J.E."/>
            <person name="Spatafora J.W."/>
            <person name="Visel A."/>
            <person name="Grigoriev I.V."/>
        </authorList>
    </citation>
    <scope>NUCLEOTIDE SEQUENCE [LARGE SCALE GENOMIC DNA]</scope>
    <source>
        <strain evidence="9 10">62-1032</strain>
    </source>
</reference>
<keyword evidence="4 8" id="KW-1133">Transmembrane helix</keyword>
<organism evidence="9 10">
    <name type="scientific">Leucosporidium creatinivorum</name>
    <dbReference type="NCBI Taxonomy" id="106004"/>
    <lineage>
        <taxon>Eukaryota</taxon>
        <taxon>Fungi</taxon>
        <taxon>Dikarya</taxon>
        <taxon>Basidiomycota</taxon>
        <taxon>Pucciniomycotina</taxon>
        <taxon>Microbotryomycetes</taxon>
        <taxon>Leucosporidiales</taxon>
        <taxon>Leucosporidium</taxon>
    </lineage>
</organism>
<name>A0A1Y2E9S9_9BASI</name>
<evidence type="ECO:0000256" key="3">
    <source>
        <dbReference type="ARBA" id="ARBA00022824"/>
    </source>
</evidence>
<evidence type="ECO:0000256" key="8">
    <source>
        <dbReference type="SAM" id="Phobius"/>
    </source>
</evidence>
<dbReference type="InParanoid" id="A0A1Y2E9S9"/>
<proteinExistence type="predicted"/>
<keyword evidence="3" id="KW-0256">Endoplasmic reticulum</keyword>
<dbReference type="AlphaFoldDB" id="A0A1Y2E9S9"/>
<dbReference type="Pfam" id="PF06775">
    <property type="entry name" value="Seipin"/>
    <property type="match status" value="1"/>
</dbReference>
<comment type="caution">
    <text evidence="9">The sequence shown here is derived from an EMBL/GenBank/DDBJ whole genome shotgun (WGS) entry which is preliminary data.</text>
</comment>
<dbReference type="Proteomes" id="UP000193467">
    <property type="component" value="Unassembled WGS sequence"/>
</dbReference>
<evidence type="ECO:0000256" key="4">
    <source>
        <dbReference type="ARBA" id="ARBA00022989"/>
    </source>
</evidence>
<dbReference type="STRING" id="106004.A0A1Y2E9S9"/>
<comment type="subcellular location">
    <subcellularLocation>
        <location evidence="1">Endoplasmic reticulum membrane</location>
        <topology evidence="1">Multi-pass membrane protein</topology>
    </subcellularLocation>
</comment>
<evidence type="ECO:0000256" key="5">
    <source>
        <dbReference type="ARBA" id="ARBA00023098"/>
    </source>
</evidence>
<keyword evidence="10" id="KW-1185">Reference proteome</keyword>
<dbReference type="InterPro" id="IPR009617">
    <property type="entry name" value="Seipin"/>
</dbReference>
<dbReference type="GO" id="GO:0005789">
    <property type="term" value="C:endoplasmic reticulum membrane"/>
    <property type="evidence" value="ECO:0007669"/>
    <property type="project" value="UniProtKB-SubCell"/>
</dbReference>
<feature type="compositionally biased region" description="Polar residues" evidence="7">
    <location>
        <begin position="419"/>
        <end position="431"/>
    </location>
</feature>
<protein>
    <submittedName>
        <fullName evidence="9">Putative adipose-regulatory protein-domain-containing protein</fullName>
    </submittedName>
</protein>
<accession>A0A1Y2E9S9</accession>
<dbReference type="GO" id="GO:0140042">
    <property type="term" value="P:lipid droplet formation"/>
    <property type="evidence" value="ECO:0007669"/>
    <property type="project" value="UniProtKB-ARBA"/>
</dbReference>
<feature type="region of interest" description="Disordered" evidence="7">
    <location>
        <begin position="282"/>
        <end position="306"/>
    </location>
</feature>
<keyword evidence="6 8" id="KW-0472">Membrane</keyword>
<evidence type="ECO:0000256" key="7">
    <source>
        <dbReference type="SAM" id="MobiDB-lite"/>
    </source>
</evidence>
<evidence type="ECO:0000256" key="1">
    <source>
        <dbReference type="ARBA" id="ARBA00004477"/>
    </source>
</evidence>
<gene>
    <name evidence="9" type="ORF">BCR35DRAFT_354746</name>
</gene>
<sequence length="484" mass="51787">MARSRSASPRRPPTLVEQLSSFLPSPPLLLRSALLASILLLSVAIALFAWVLFYASLRTGSMGGRERVWLQYGQYQAPYANIALPRGKYDSSGGQLYDIQLEMTVPAVARNLDLGNFMVTLELRDQAGEALQKVSRPATLLYPAPPSLFTVLSPTRLLGSLIFPPSHTSSATTQRLQVPLLEEASLALKRAKTTEVFVRVGREDAHPSAKSSSGWTSRLGEVQVYEAWLTLSVRLRGLRYLTHRHPILLFLLFVPTFTLFELLAALIAWAVWLTYSKPPTEEVPSAPPAFPAAPGFPGAVKQEEDEDESLDLAQPSTVGVGPGLDPFARAARDDAEAARIARARALGVGARVGMMEMEGSETTETETEETGEMEETEEEGTVLEEEGVVEEVEGGATSEESWEGVEGEEMKDDGGTIGGSETTRGTRSSFGPSLAGTSTTASTSRSTATGSSSAGALRARVGAGKIEEEDDDGGGKGKGKARAD</sequence>
<feature type="transmembrane region" description="Helical" evidence="8">
    <location>
        <begin position="33"/>
        <end position="57"/>
    </location>
</feature>
<dbReference type="PANTHER" id="PTHR21212:SF0">
    <property type="entry name" value="SEIPIN"/>
    <property type="match status" value="1"/>
</dbReference>
<keyword evidence="2 8" id="KW-0812">Transmembrane</keyword>
<evidence type="ECO:0000313" key="9">
    <source>
        <dbReference type="EMBL" id="ORY68064.1"/>
    </source>
</evidence>
<feature type="region of interest" description="Disordered" evidence="7">
    <location>
        <begin position="358"/>
        <end position="484"/>
    </location>
</feature>
<evidence type="ECO:0000313" key="10">
    <source>
        <dbReference type="Proteomes" id="UP000193467"/>
    </source>
</evidence>
<dbReference type="GO" id="GO:0006629">
    <property type="term" value="P:lipid metabolic process"/>
    <property type="evidence" value="ECO:0007669"/>
    <property type="project" value="UniProtKB-KW"/>
</dbReference>
<feature type="transmembrane region" description="Helical" evidence="8">
    <location>
        <begin position="247"/>
        <end position="272"/>
    </location>
</feature>
<dbReference type="OrthoDB" id="3990054at2759"/>